<dbReference type="Proteomes" id="UP001596263">
    <property type="component" value="Unassembled WGS sequence"/>
</dbReference>
<sequence>MQDVSARRWVCGDGTGPGFGPCSVGHSHAWTVRSVGPGAFQLVNCASGFCMTASDNDYPAFLSSCGVGSDRWRFEAATAAGQSRQNTAVGGCLAVSLQAFMGELVFVAACDSDEPEQLWRDTS</sequence>
<evidence type="ECO:0000259" key="1">
    <source>
        <dbReference type="Pfam" id="PF00652"/>
    </source>
</evidence>
<dbReference type="Gene3D" id="2.80.10.50">
    <property type="match status" value="1"/>
</dbReference>
<dbReference type="InterPro" id="IPR035992">
    <property type="entry name" value="Ricin_B-like_lectins"/>
</dbReference>
<accession>A0ABW0CUC1</accession>
<proteinExistence type="predicted"/>
<dbReference type="PROSITE" id="PS50231">
    <property type="entry name" value="RICIN_B_LECTIN"/>
    <property type="match status" value="1"/>
</dbReference>
<evidence type="ECO:0000313" key="3">
    <source>
        <dbReference type="Proteomes" id="UP001596263"/>
    </source>
</evidence>
<evidence type="ECO:0000313" key="2">
    <source>
        <dbReference type="EMBL" id="MFC5219534.1"/>
    </source>
</evidence>
<dbReference type="Pfam" id="PF00652">
    <property type="entry name" value="Ricin_B_lectin"/>
    <property type="match status" value="1"/>
</dbReference>
<protein>
    <submittedName>
        <fullName evidence="2">Ricin-type beta-trefoil lectin domain protein</fullName>
    </submittedName>
</protein>
<dbReference type="InterPro" id="IPR000772">
    <property type="entry name" value="Ricin_B_lectin"/>
</dbReference>
<gene>
    <name evidence="2" type="ORF">ACFPQ9_37420</name>
</gene>
<dbReference type="SUPFAM" id="SSF50370">
    <property type="entry name" value="Ricin B-like lectins"/>
    <property type="match status" value="1"/>
</dbReference>
<keyword evidence="3" id="KW-1185">Reference proteome</keyword>
<dbReference type="EMBL" id="JBHSKM010000044">
    <property type="protein sequence ID" value="MFC5219534.1"/>
    <property type="molecule type" value="Genomic_DNA"/>
</dbReference>
<comment type="caution">
    <text evidence="2">The sequence shown here is derived from an EMBL/GenBank/DDBJ whole genome shotgun (WGS) entry which is preliminary data.</text>
</comment>
<reference evidence="3" key="1">
    <citation type="journal article" date="2019" name="Int. J. Syst. Evol. Microbiol.">
        <title>The Global Catalogue of Microorganisms (GCM) 10K type strain sequencing project: providing services to taxonomists for standard genome sequencing and annotation.</title>
        <authorList>
            <consortium name="The Broad Institute Genomics Platform"/>
            <consortium name="The Broad Institute Genome Sequencing Center for Infectious Disease"/>
            <person name="Wu L."/>
            <person name="Ma J."/>
        </authorList>
    </citation>
    <scope>NUCLEOTIDE SEQUENCE [LARGE SCALE GENOMIC DNA]</scope>
    <source>
        <strain evidence="3">KCTC 42586</strain>
    </source>
</reference>
<dbReference type="RefSeq" id="WP_380864392.1">
    <property type="nucleotide sequence ID" value="NZ_JBHSKM010000044.1"/>
</dbReference>
<organism evidence="2 3">
    <name type="scientific">Streptomyces coerulescens</name>
    <dbReference type="NCBI Taxonomy" id="29304"/>
    <lineage>
        <taxon>Bacteria</taxon>
        <taxon>Bacillati</taxon>
        <taxon>Actinomycetota</taxon>
        <taxon>Actinomycetes</taxon>
        <taxon>Kitasatosporales</taxon>
        <taxon>Streptomycetaceae</taxon>
        <taxon>Streptomyces</taxon>
    </lineage>
</organism>
<name>A0ABW0CUC1_STRCD</name>
<feature type="domain" description="Ricin B lectin" evidence="1">
    <location>
        <begin position="14"/>
        <end position="119"/>
    </location>
</feature>